<keyword evidence="3" id="KW-0808">Transferase</keyword>
<feature type="domain" description="Glycosyl transferase family 1" evidence="1">
    <location>
        <begin position="171"/>
        <end position="317"/>
    </location>
</feature>
<dbReference type="Pfam" id="PF13439">
    <property type="entry name" value="Glyco_transf_4"/>
    <property type="match status" value="1"/>
</dbReference>
<name>W9H106_9PROT</name>
<dbReference type="CDD" id="cd03802">
    <property type="entry name" value="GT4_AviGT4-like"/>
    <property type="match status" value="1"/>
</dbReference>
<dbReference type="Pfam" id="PF00534">
    <property type="entry name" value="Glycos_transf_1"/>
    <property type="match status" value="1"/>
</dbReference>
<dbReference type="PANTHER" id="PTHR12526">
    <property type="entry name" value="GLYCOSYLTRANSFERASE"/>
    <property type="match status" value="1"/>
</dbReference>
<dbReference type="SUPFAM" id="SSF53756">
    <property type="entry name" value="UDP-Glycosyltransferase/glycogen phosphorylase"/>
    <property type="match status" value="1"/>
</dbReference>
<protein>
    <submittedName>
        <fullName evidence="3">Glycosyl transferase</fullName>
    </submittedName>
</protein>
<evidence type="ECO:0000313" key="3">
    <source>
        <dbReference type="EMBL" id="EWY39734.1"/>
    </source>
</evidence>
<dbReference type="PANTHER" id="PTHR12526:SF595">
    <property type="entry name" value="BLL5217 PROTEIN"/>
    <property type="match status" value="1"/>
</dbReference>
<gene>
    <name evidence="3" type="ORF">N825_04240</name>
</gene>
<dbReference type="RefSeq" id="WP_084164753.1">
    <property type="nucleotide sequence ID" value="NZ_AVFL01000010.1"/>
</dbReference>
<proteinExistence type="predicted"/>
<evidence type="ECO:0000259" key="2">
    <source>
        <dbReference type="Pfam" id="PF13439"/>
    </source>
</evidence>
<dbReference type="Gene3D" id="3.40.50.2000">
    <property type="entry name" value="Glycogen Phosphorylase B"/>
    <property type="match status" value="2"/>
</dbReference>
<evidence type="ECO:0000259" key="1">
    <source>
        <dbReference type="Pfam" id="PF00534"/>
    </source>
</evidence>
<dbReference type="EMBL" id="AVFL01000010">
    <property type="protein sequence ID" value="EWY39734.1"/>
    <property type="molecule type" value="Genomic_DNA"/>
</dbReference>
<dbReference type="OrthoDB" id="9801573at2"/>
<dbReference type="PATRIC" id="fig|1385369.3.peg.3073"/>
<dbReference type="AlphaFoldDB" id="W9H106"/>
<dbReference type="GO" id="GO:0016757">
    <property type="term" value="F:glycosyltransferase activity"/>
    <property type="evidence" value="ECO:0007669"/>
    <property type="project" value="InterPro"/>
</dbReference>
<dbReference type="InterPro" id="IPR001296">
    <property type="entry name" value="Glyco_trans_1"/>
</dbReference>
<keyword evidence="4" id="KW-1185">Reference proteome</keyword>
<reference evidence="3 4" key="1">
    <citation type="submission" date="2013-08" db="EMBL/GenBank/DDBJ databases">
        <title>The genome sequence of Skermanella stibiiresistens.</title>
        <authorList>
            <person name="Zhu W."/>
            <person name="Wang G."/>
        </authorList>
    </citation>
    <scope>NUCLEOTIDE SEQUENCE [LARGE SCALE GENOMIC DNA]</scope>
    <source>
        <strain evidence="3 4">SB22</strain>
    </source>
</reference>
<accession>W9H106</accession>
<comment type="caution">
    <text evidence="3">The sequence shown here is derived from an EMBL/GenBank/DDBJ whole genome shotgun (WGS) entry which is preliminary data.</text>
</comment>
<sequence length="368" mass="41558">MRIAQIAPLAESVPPRLYGGTERIVSYLTEELVHMGHQVTLFASGDSLTSATLVPCRRLAMRLDPTCRDPIPSVMLMMDRLRQRADEFDVLHFHLDCLHFPTFRPMADRTLTTLHGRQDLDDLYPFYAEFNDMPLVSISDSQRKPLPDVRWAGTIHHGVPSRLFQLNTRSDGYLAFLGRVSPEKQPDEAIRIAIRSGLPLRMAAKVDKADLEYHEARIRPLLDHPLIDFIGEIGDAEKSAFLGGARALLFPINWPEPFGMVMIEAMATGTPVIAYRHGSVEEVIEHGVTGFVVDTQDEAVEAVGMLDQLDRNEIRAQFERRFSAERMARDYVELYRRAAQSRIKVAAAPRVPPQAVEWPRPDLKVTSP</sequence>
<dbReference type="Proteomes" id="UP000019486">
    <property type="component" value="Unassembled WGS sequence"/>
</dbReference>
<dbReference type="STRING" id="1385369.N825_04240"/>
<feature type="domain" description="Glycosyltransferase subfamily 4-like N-terminal" evidence="2">
    <location>
        <begin position="18"/>
        <end position="123"/>
    </location>
</feature>
<evidence type="ECO:0000313" key="4">
    <source>
        <dbReference type="Proteomes" id="UP000019486"/>
    </source>
</evidence>
<organism evidence="3 4">
    <name type="scientific">Skermanella stibiiresistens SB22</name>
    <dbReference type="NCBI Taxonomy" id="1385369"/>
    <lineage>
        <taxon>Bacteria</taxon>
        <taxon>Pseudomonadati</taxon>
        <taxon>Pseudomonadota</taxon>
        <taxon>Alphaproteobacteria</taxon>
        <taxon>Rhodospirillales</taxon>
        <taxon>Azospirillaceae</taxon>
        <taxon>Skermanella</taxon>
    </lineage>
</organism>
<dbReference type="InterPro" id="IPR028098">
    <property type="entry name" value="Glyco_trans_4-like_N"/>
</dbReference>